<evidence type="ECO:0000313" key="1">
    <source>
        <dbReference type="EMBL" id="KMS94651.1"/>
    </source>
</evidence>
<dbReference type="Proteomes" id="UP000035740">
    <property type="component" value="Unassembled WGS sequence"/>
</dbReference>
<protein>
    <submittedName>
        <fullName evidence="1">Uncharacterized protein</fullName>
    </submittedName>
</protein>
<dbReference type="AlphaFoldDB" id="A0A0J8B0Y4"/>
<accession>A0A0J8B0Y4</accession>
<gene>
    <name evidence="1" type="ORF">BVRB_016620</name>
</gene>
<evidence type="ECO:0000313" key="2">
    <source>
        <dbReference type="Proteomes" id="UP000035740"/>
    </source>
</evidence>
<sequence length="156" mass="17071">INPTPPIVGQKLVNPNSLNPSSLSRVFYSQNPNPKTQFSLLVFSSEPKLVGASTRLAAASQRRYYSRFLSLLYFVVVVIDALRRLLRRSCVSPCSHLSPLFVSCYRGAARVTPRCCCCCLRLAGAAVVACGWSVLLLFDIQSSGFEVEQNQGVIVA</sequence>
<feature type="non-terminal residue" evidence="1">
    <location>
        <position position="1"/>
    </location>
</feature>
<organism evidence="1 2">
    <name type="scientific">Beta vulgaris subsp. vulgaris</name>
    <name type="common">Beet</name>
    <dbReference type="NCBI Taxonomy" id="3555"/>
    <lineage>
        <taxon>Eukaryota</taxon>
        <taxon>Viridiplantae</taxon>
        <taxon>Streptophyta</taxon>
        <taxon>Embryophyta</taxon>
        <taxon>Tracheophyta</taxon>
        <taxon>Spermatophyta</taxon>
        <taxon>Magnoliopsida</taxon>
        <taxon>eudicotyledons</taxon>
        <taxon>Gunneridae</taxon>
        <taxon>Pentapetalae</taxon>
        <taxon>Caryophyllales</taxon>
        <taxon>Chenopodiaceae</taxon>
        <taxon>Betoideae</taxon>
        <taxon>Beta</taxon>
    </lineage>
</organism>
<proteinExistence type="predicted"/>
<reference evidence="1 2" key="1">
    <citation type="journal article" date="2014" name="Nature">
        <title>The genome of the recently domesticated crop plant sugar beet (Beta vulgaris).</title>
        <authorList>
            <person name="Dohm J.C."/>
            <person name="Minoche A.E."/>
            <person name="Holtgrawe D."/>
            <person name="Capella-Gutierrez S."/>
            <person name="Zakrzewski F."/>
            <person name="Tafer H."/>
            <person name="Rupp O."/>
            <person name="Sorensen T.R."/>
            <person name="Stracke R."/>
            <person name="Reinhardt R."/>
            <person name="Goesmann A."/>
            <person name="Kraft T."/>
            <person name="Schulz B."/>
            <person name="Stadler P.F."/>
            <person name="Schmidt T."/>
            <person name="Gabaldon T."/>
            <person name="Lehrach H."/>
            <person name="Weisshaar B."/>
            <person name="Himmelbauer H."/>
        </authorList>
    </citation>
    <scope>NUCLEOTIDE SEQUENCE [LARGE SCALE GENOMIC DNA]</scope>
    <source>
        <tissue evidence="1">Taproot</tissue>
    </source>
</reference>
<keyword evidence="2" id="KW-1185">Reference proteome</keyword>
<dbReference type="EMBL" id="KQ091537">
    <property type="protein sequence ID" value="KMS94651.1"/>
    <property type="molecule type" value="Genomic_DNA"/>
</dbReference>
<dbReference type="Gramene" id="KMS94651">
    <property type="protein sequence ID" value="KMS94651"/>
    <property type="gene ID" value="BVRB_016620"/>
</dbReference>
<name>A0A0J8B0Y4_BETVV</name>